<comment type="caution">
    <text evidence="1">The sequence shown here is derived from an EMBL/GenBank/DDBJ whole genome shotgun (WGS) entry which is preliminary data.</text>
</comment>
<proteinExistence type="predicted"/>
<protein>
    <submittedName>
        <fullName evidence="1">Type II toxin-antitoxin system RelE/ParE family toxin</fullName>
    </submittedName>
</protein>
<reference evidence="1 2" key="1">
    <citation type="submission" date="2020-08" db="EMBL/GenBank/DDBJ databases">
        <title>Genome public.</title>
        <authorList>
            <person name="Liu C."/>
            <person name="Sun Q."/>
        </authorList>
    </citation>
    <scope>NUCLEOTIDE SEQUENCE [LARGE SCALE GENOMIC DNA]</scope>
    <source>
        <strain evidence="1 2">BX10</strain>
    </source>
</reference>
<sequence length="111" mass="12560">MSWKLEYLPEAEKDLKDLDGSQRILVLKAIKKVQQNPLPVDEQGYGKPLGNHNSTNLAGLLKIKLRSAGLRVVYQLRHTESSMLVIVIGIRADEEVYDIAQKRAHKHGLFD</sequence>
<accession>A0ABR7NPU2</accession>
<organism evidence="1 2">
    <name type="scientific">Enterocloster hominis</name>
    <name type="common">ex Liu et al. 2021</name>
    <dbReference type="NCBI Taxonomy" id="2763663"/>
    <lineage>
        <taxon>Bacteria</taxon>
        <taxon>Bacillati</taxon>
        <taxon>Bacillota</taxon>
        <taxon>Clostridia</taxon>
        <taxon>Lachnospirales</taxon>
        <taxon>Lachnospiraceae</taxon>
        <taxon>Enterocloster</taxon>
    </lineage>
</organism>
<keyword evidence="2" id="KW-1185">Reference proteome</keyword>
<dbReference type="Proteomes" id="UP000647491">
    <property type="component" value="Unassembled WGS sequence"/>
</dbReference>
<evidence type="ECO:0000313" key="2">
    <source>
        <dbReference type="Proteomes" id="UP000647491"/>
    </source>
</evidence>
<dbReference type="EMBL" id="JACRTJ010000006">
    <property type="protein sequence ID" value="MBC8598135.1"/>
    <property type="molecule type" value="Genomic_DNA"/>
</dbReference>
<name>A0ABR7NPU2_9FIRM</name>
<dbReference type="Gene3D" id="3.30.2310.20">
    <property type="entry name" value="RelE-like"/>
    <property type="match status" value="1"/>
</dbReference>
<gene>
    <name evidence="1" type="ORF">H8708_02660</name>
</gene>
<dbReference type="RefSeq" id="WP_158357457.1">
    <property type="nucleotide sequence ID" value="NZ_JACRTJ010000006.1"/>
</dbReference>
<dbReference type="InterPro" id="IPR035093">
    <property type="entry name" value="RelE/ParE_toxin_dom_sf"/>
</dbReference>
<dbReference type="SUPFAM" id="SSF143011">
    <property type="entry name" value="RelE-like"/>
    <property type="match status" value="1"/>
</dbReference>
<evidence type="ECO:0000313" key="1">
    <source>
        <dbReference type="EMBL" id="MBC8598135.1"/>
    </source>
</evidence>